<feature type="signal peptide" evidence="1">
    <location>
        <begin position="1"/>
        <end position="22"/>
    </location>
</feature>
<evidence type="ECO:0000313" key="2">
    <source>
        <dbReference type="EMBL" id="VDI27568.1"/>
    </source>
</evidence>
<dbReference type="Proteomes" id="UP000596742">
    <property type="component" value="Unassembled WGS sequence"/>
</dbReference>
<feature type="chain" id="PRO_5032639106" evidence="1">
    <location>
        <begin position="23"/>
        <end position="85"/>
    </location>
</feature>
<dbReference type="OrthoDB" id="6128710at2759"/>
<organism evidence="2 3">
    <name type="scientific">Mytilus galloprovincialis</name>
    <name type="common">Mediterranean mussel</name>
    <dbReference type="NCBI Taxonomy" id="29158"/>
    <lineage>
        <taxon>Eukaryota</taxon>
        <taxon>Metazoa</taxon>
        <taxon>Spiralia</taxon>
        <taxon>Lophotrochozoa</taxon>
        <taxon>Mollusca</taxon>
        <taxon>Bivalvia</taxon>
        <taxon>Autobranchia</taxon>
        <taxon>Pteriomorphia</taxon>
        <taxon>Mytilida</taxon>
        <taxon>Mytiloidea</taxon>
        <taxon>Mytilidae</taxon>
        <taxon>Mytilinae</taxon>
        <taxon>Mytilus</taxon>
    </lineage>
</organism>
<keyword evidence="3" id="KW-1185">Reference proteome</keyword>
<dbReference type="EMBL" id="UYJE01004384">
    <property type="protein sequence ID" value="VDI27568.1"/>
    <property type="molecule type" value="Genomic_DNA"/>
</dbReference>
<keyword evidence="1" id="KW-0732">Signal</keyword>
<sequence length="85" mass="9715">MMATQILLGALVLTAMCGTGYSFYKCESAGNGYCTRHYCKYGYYLETNPNLSDCNDYKNCCRRNKPGYGRYNPKYAPKYAPEYNP</sequence>
<dbReference type="AlphaFoldDB" id="A0A8B6E151"/>
<proteinExistence type="predicted"/>
<evidence type="ECO:0000256" key="1">
    <source>
        <dbReference type="SAM" id="SignalP"/>
    </source>
</evidence>
<comment type="caution">
    <text evidence="2">The sequence shown here is derived from an EMBL/GenBank/DDBJ whole genome shotgun (WGS) entry which is preliminary data.</text>
</comment>
<accession>A0A8B6E151</accession>
<gene>
    <name evidence="2" type="ORF">MGAL_10B014428</name>
</gene>
<reference evidence="2" key="1">
    <citation type="submission" date="2018-11" db="EMBL/GenBank/DDBJ databases">
        <authorList>
            <person name="Alioto T."/>
            <person name="Alioto T."/>
        </authorList>
    </citation>
    <scope>NUCLEOTIDE SEQUENCE</scope>
</reference>
<protein>
    <submittedName>
        <fullName evidence="2">Uncharacterized protein</fullName>
    </submittedName>
</protein>
<name>A0A8B6E151_MYTGA</name>
<evidence type="ECO:0000313" key="3">
    <source>
        <dbReference type="Proteomes" id="UP000596742"/>
    </source>
</evidence>